<organism evidence="3 4">
    <name type="scientific">Candidatus Abzuiibacterium crystallinum</name>
    <dbReference type="NCBI Taxonomy" id="1974748"/>
    <lineage>
        <taxon>Bacteria</taxon>
        <taxon>Pseudomonadati</taxon>
        <taxon>Candidatus Omnitrophota</taxon>
        <taxon>Candidatus Abzuiibacterium</taxon>
    </lineage>
</organism>
<reference evidence="3 4" key="1">
    <citation type="submission" date="2017-09" db="EMBL/GenBank/DDBJ databases">
        <title>Depth-based differentiation of microbial function through sediment-hosted aquifers and enrichment of novel symbionts in the deep terrestrial subsurface.</title>
        <authorList>
            <person name="Probst A.J."/>
            <person name="Ladd B."/>
            <person name="Jarett J.K."/>
            <person name="Geller-Mcgrath D.E."/>
            <person name="Sieber C.M."/>
            <person name="Emerson J.B."/>
            <person name="Anantharaman K."/>
            <person name="Thomas B.C."/>
            <person name="Malmstrom R."/>
            <person name="Stieglmeier M."/>
            <person name="Klingl A."/>
            <person name="Woyke T."/>
            <person name="Ryan C.M."/>
            <person name="Banfield J.F."/>
        </authorList>
    </citation>
    <scope>NUCLEOTIDE SEQUENCE [LARGE SCALE GENOMIC DNA]</scope>
    <source>
        <strain evidence="3">CG11_big_fil_rev_8_21_14_0_20_45_26</strain>
    </source>
</reference>
<comment type="caution">
    <text evidence="3">The sequence shown here is derived from an EMBL/GenBank/DDBJ whole genome shotgun (WGS) entry which is preliminary data.</text>
</comment>
<sequence>MKNYYEILGVPETAASETIKKVYRKLAFQYHPDKNPGNKEAETKFKKISGAYYVLSDPKRRAEYDQMCKRGGPAASDFAGAQGFDFEELLKQFSGRGRSRSAGSQYTEFSDIFQDLFSGSSPREFTQRRGSGETVYQFYSSSPGDFGADAEGERSKVDIYVNLQISKEKAKSGGRVAFRIPEGKTISVKIPPNTREGQKLKLTRQGRLCPTCRHEGDIILQVKLK</sequence>
<keyword evidence="1" id="KW-0143">Chaperone</keyword>
<dbReference type="AlphaFoldDB" id="A0A2H0LQ56"/>
<dbReference type="PRINTS" id="PR00625">
    <property type="entry name" value="JDOMAIN"/>
</dbReference>
<dbReference type="SUPFAM" id="SSF49493">
    <property type="entry name" value="HSP40/DnaJ peptide-binding domain"/>
    <property type="match status" value="1"/>
</dbReference>
<dbReference type="PROSITE" id="PS50076">
    <property type="entry name" value="DNAJ_2"/>
    <property type="match status" value="1"/>
</dbReference>
<dbReference type="GO" id="GO:0006457">
    <property type="term" value="P:protein folding"/>
    <property type="evidence" value="ECO:0007669"/>
    <property type="project" value="InterPro"/>
</dbReference>
<accession>A0A2H0LQ56</accession>
<proteinExistence type="predicted"/>
<dbReference type="Pfam" id="PF01556">
    <property type="entry name" value="DnaJ_C"/>
    <property type="match status" value="1"/>
</dbReference>
<dbReference type="InterPro" id="IPR008971">
    <property type="entry name" value="HSP40/DnaJ_pept-bd"/>
</dbReference>
<dbReference type="Gene3D" id="1.10.287.110">
    <property type="entry name" value="DnaJ domain"/>
    <property type="match status" value="1"/>
</dbReference>
<dbReference type="InterPro" id="IPR051938">
    <property type="entry name" value="Apopto_cytoskel_mod"/>
</dbReference>
<gene>
    <name evidence="3" type="ORF">COV74_04065</name>
</gene>
<dbReference type="EMBL" id="PCVY01000040">
    <property type="protein sequence ID" value="PIQ86560.1"/>
    <property type="molecule type" value="Genomic_DNA"/>
</dbReference>
<feature type="domain" description="J" evidence="2">
    <location>
        <begin position="3"/>
        <end position="68"/>
    </location>
</feature>
<dbReference type="InterPro" id="IPR001623">
    <property type="entry name" value="DnaJ_domain"/>
</dbReference>
<evidence type="ECO:0000313" key="3">
    <source>
        <dbReference type="EMBL" id="PIQ86560.1"/>
    </source>
</evidence>
<dbReference type="PANTHER" id="PTHR44145:SF3">
    <property type="entry name" value="DNAJ HOMOLOG SUBFAMILY A MEMBER 3, MITOCHONDRIAL"/>
    <property type="match status" value="1"/>
</dbReference>
<dbReference type="PANTHER" id="PTHR44145">
    <property type="entry name" value="DNAJ HOMOLOG SUBFAMILY A MEMBER 3, MITOCHONDRIAL"/>
    <property type="match status" value="1"/>
</dbReference>
<dbReference type="InterPro" id="IPR002939">
    <property type="entry name" value="DnaJ_C"/>
</dbReference>
<dbReference type="InterPro" id="IPR036869">
    <property type="entry name" value="J_dom_sf"/>
</dbReference>
<evidence type="ECO:0000313" key="4">
    <source>
        <dbReference type="Proteomes" id="UP000230859"/>
    </source>
</evidence>
<dbReference type="Gene3D" id="2.60.260.20">
    <property type="entry name" value="Urease metallochaperone UreE, N-terminal domain"/>
    <property type="match status" value="1"/>
</dbReference>
<dbReference type="SUPFAM" id="SSF46565">
    <property type="entry name" value="Chaperone J-domain"/>
    <property type="match status" value="1"/>
</dbReference>
<dbReference type="CDD" id="cd06257">
    <property type="entry name" value="DnaJ"/>
    <property type="match status" value="1"/>
</dbReference>
<protein>
    <recommendedName>
        <fullName evidence="2">J domain-containing protein</fullName>
    </recommendedName>
</protein>
<dbReference type="GO" id="GO:0051082">
    <property type="term" value="F:unfolded protein binding"/>
    <property type="evidence" value="ECO:0007669"/>
    <property type="project" value="InterPro"/>
</dbReference>
<evidence type="ECO:0000259" key="2">
    <source>
        <dbReference type="PROSITE" id="PS50076"/>
    </source>
</evidence>
<evidence type="ECO:0000256" key="1">
    <source>
        <dbReference type="ARBA" id="ARBA00023186"/>
    </source>
</evidence>
<name>A0A2H0LQ56_9BACT</name>
<dbReference type="SMART" id="SM00271">
    <property type="entry name" value="DnaJ"/>
    <property type="match status" value="1"/>
</dbReference>
<dbReference type="Pfam" id="PF00226">
    <property type="entry name" value="DnaJ"/>
    <property type="match status" value="1"/>
</dbReference>
<dbReference type="Proteomes" id="UP000230859">
    <property type="component" value="Unassembled WGS sequence"/>
</dbReference>